<dbReference type="InterPro" id="IPR055575">
    <property type="entry name" value="DUF7151"/>
</dbReference>
<dbReference type="Proteomes" id="UP000192277">
    <property type="component" value="Unassembled WGS sequence"/>
</dbReference>
<evidence type="ECO:0000313" key="3">
    <source>
        <dbReference type="Proteomes" id="UP000192277"/>
    </source>
</evidence>
<gene>
    <name evidence="2" type="ORF">A4D02_30720</name>
</gene>
<evidence type="ECO:0000313" key="2">
    <source>
        <dbReference type="EMBL" id="OQP47698.1"/>
    </source>
</evidence>
<evidence type="ECO:0000259" key="1">
    <source>
        <dbReference type="Pfam" id="PF23657"/>
    </source>
</evidence>
<sequence length="205" mass="23000">MKTKSLFFLIALAIVIFYGCKKEVEKNSLTVQIPESIGAYCKYGGYKIISGVDQNSNNILDSNEIQQTEYVCKGIDEKETIIYFPGQDYGYLSNNASGSMWPRVAIANFDISNYPADSISFSAYLYSNMEGVKAFVELYDQTNNKVIKNAILSTTSTKSDSLYSTTVNFLNDLPKGPIKLNCRLRTEKDGTGVTFRKPMLNLYKK</sequence>
<dbReference type="Pfam" id="PF23657">
    <property type="entry name" value="DUF7151"/>
    <property type="match status" value="1"/>
</dbReference>
<proteinExistence type="predicted"/>
<accession>A0ABX3NWQ2</accession>
<comment type="caution">
    <text evidence="2">The sequence shown here is derived from an EMBL/GenBank/DDBJ whole genome shotgun (WGS) entry which is preliminary data.</text>
</comment>
<organism evidence="2 3">
    <name type="scientific">Niastella koreensis</name>
    <dbReference type="NCBI Taxonomy" id="354356"/>
    <lineage>
        <taxon>Bacteria</taxon>
        <taxon>Pseudomonadati</taxon>
        <taxon>Bacteroidota</taxon>
        <taxon>Chitinophagia</taxon>
        <taxon>Chitinophagales</taxon>
        <taxon>Chitinophagaceae</taxon>
        <taxon>Niastella</taxon>
    </lineage>
</organism>
<dbReference type="RefSeq" id="WP_014217396.1">
    <property type="nucleotide sequence ID" value="NZ_LWBO01000013.1"/>
</dbReference>
<dbReference type="EMBL" id="LWBO01000013">
    <property type="protein sequence ID" value="OQP47698.1"/>
    <property type="molecule type" value="Genomic_DNA"/>
</dbReference>
<dbReference type="PROSITE" id="PS51257">
    <property type="entry name" value="PROKAR_LIPOPROTEIN"/>
    <property type="match status" value="1"/>
</dbReference>
<protein>
    <recommendedName>
        <fullName evidence="1">DUF7151 domain-containing protein</fullName>
    </recommendedName>
</protein>
<feature type="domain" description="DUF7151" evidence="1">
    <location>
        <begin position="27"/>
        <end position="72"/>
    </location>
</feature>
<reference evidence="2 3" key="1">
    <citation type="submission" date="2016-04" db="EMBL/GenBank/DDBJ databases">
        <authorList>
            <person name="Chen L."/>
            <person name="Zhuang W."/>
            <person name="Wang G."/>
        </authorList>
    </citation>
    <scope>NUCLEOTIDE SEQUENCE [LARGE SCALE GENOMIC DNA]</scope>
    <source>
        <strain evidence="3">GR20</strain>
    </source>
</reference>
<name>A0ABX3NWQ2_9BACT</name>
<keyword evidence="3" id="KW-1185">Reference proteome</keyword>